<gene>
    <name evidence="2" type="ORF">KK1_030242</name>
</gene>
<keyword evidence="2" id="KW-0808">Transferase</keyword>
<proteinExistence type="predicted"/>
<keyword evidence="2" id="KW-0548">Nucleotidyltransferase</keyword>
<dbReference type="PANTHER" id="PTHR33116">
    <property type="entry name" value="REVERSE TRANSCRIPTASE ZINC-BINDING DOMAIN-CONTAINING PROTEIN-RELATED-RELATED"/>
    <property type="match status" value="1"/>
</dbReference>
<dbReference type="CDD" id="cd01650">
    <property type="entry name" value="RT_nLTR_like"/>
    <property type="match status" value="1"/>
</dbReference>
<keyword evidence="2" id="KW-0695">RNA-directed DNA polymerase</keyword>
<dbReference type="InterPro" id="IPR043502">
    <property type="entry name" value="DNA/RNA_pol_sf"/>
</dbReference>
<evidence type="ECO:0000313" key="2">
    <source>
        <dbReference type="EMBL" id="KYP48048.1"/>
    </source>
</evidence>
<dbReference type="PANTHER" id="PTHR33116:SF70">
    <property type="entry name" value="NON-LTR RETROELEMENT REVERSE TRANSCRIPTASE-LIKE PROTEIN"/>
    <property type="match status" value="1"/>
</dbReference>
<dbReference type="STRING" id="3821.A0A151RZQ6"/>
<organism evidence="2 3">
    <name type="scientific">Cajanus cajan</name>
    <name type="common">Pigeon pea</name>
    <name type="synonym">Cajanus indicus</name>
    <dbReference type="NCBI Taxonomy" id="3821"/>
    <lineage>
        <taxon>Eukaryota</taxon>
        <taxon>Viridiplantae</taxon>
        <taxon>Streptophyta</taxon>
        <taxon>Embryophyta</taxon>
        <taxon>Tracheophyta</taxon>
        <taxon>Spermatophyta</taxon>
        <taxon>Magnoliopsida</taxon>
        <taxon>eudicotyledons</taxon>
        <taxon>Gunneridae</taxon>
        <taxon>Pentapetalae</taxon>
        <taxon>rosids</taxon>
        <taxon>fabids</taxon>
        <taxon>Fabales</taxon>
        <taxon>Fabaceae</taxon>
        <taxon>Papilionoideae</taxon>
        <taxon>50 kb inversion clade</taxon>
        <taxon>NPAAA clade</taxon>
        <taxon>indigoferoid/millettioid clade</taxon>
        <taxon>Phaseoleae</taxon>
        <taxon>Cajanus</taxon>
    </lineage>
</organism>
<dbReference type="SUPFAM" id="SSF56672">
    <property type="entry name" value="DNA/RNA polymerases"/>
    <property type="match status" value="1"/>
</dbReference>
<feature type="domain" description="Reverse transcriptase" evidence="1">
    <location>
        <begin position="1"/>
        <end position="251"/>
    </location>
</feature>
<dbReference type="Pfam" id="PF00078">
    <property type="entry name" value="RVT_1"/>
    <property type="match status" value="1"/>
</dbReference>
<dbReference type="Proteomes" id="UP000075243">
    <property type="component" value="Unassembled WGS sequence"/>
</dbReference>
<dbReference type="InterPro" id="IPR000477">
    <property type="entry name" value="RT_dom"/>
</dbReference>
<dbReference type="Gramene" id="C.cajan_26702.t">
    <property type="protein sequence ID" value="C.cajan_26702.t"/>
    <property type="gene ID" value="C.cajan_26702"/>
</dbReference>
<protein>
    <submittedName>
        <fullName evidence="2">LINE-1 reverse transcriptase isogeny</fullName>
    </submittedName>
</protein>
<dbReference type="EMBL" id="KQ483509">
    <property type="protein sequence ID" value="KYP48048.1"/>
    <property type="molecule type" value="Genomic_DNA"/>
</dbReference>
<sequence length="364" mass="41668">MRPIGLCNVSYKILTKVLAQRLRQVMGKLVHPNQCSFIPHRHSKDNIIIFQEVIHSMRYKSGNKGWMAIKIDLEKAYDRLKWNFVKDTLQDIGLPQIFVNLIWASILSPRLRMVWNGEALEEFTPSRGIRQGGPISPYLFVLCMERLFQLISAAVTSDQWKPIKLSRDGRPLSHLAFADDLVLFAEASINQVEIIKTCLDLFCASSGQKVSLEKTRIYFSKNVNHSIREEISSTFGYQCIDNLGKYLGIPAHHSRVCHRDYQGLIEHVSRRGWKTSALLFMGRLTLCKSVLSTIPSYTMQSVYLPRSTCDEIDRICRDFLWGGSRNNRRFHAIGWNKVCMAKEPGGLGLRSIRNVNTSFMIKNG</sequence>
<dbReference type="PROSITE" id="PS50878">
    <property type="entry name" value="RT_POL"/>
    <property type="match status" value="1"/>
</dbReference>
<evidence type="ECO:0000259" key="1">
    <source>
        <dbReference type="PROSITE" id="PS50878"/>
    </source>
</evidence>
<accession>A0A151RZQ6</accession>
<reference evidence="2" key="1">
    <citation type="journal article" date="2012" name="Nat. Biotechnol.">
        <title>Draft genome sequence of pigeonpea (Cajanus cajan), an orphan legume crop of resource-poor farmers.</title>
        <authorList>
            <person name="Varshney R.K."/>
            <person name="Chen W."/>
            <person name="Li Y."/>
            <person name="Bharti A.K."/>
            <person name="Saxena R.K."/>
            <person name="Schlueter J.A."/>
            <person name="Donoghue M.T."/>
            <person name="Azam S."/>
            <person name="Fan G."/>
            <person name="Whaley A.M."/>
            <person name="Farmer A.D."/>
            <person name="Sheridan J."/>
            <person name="Iwata A."/>
            <person name="Tuteja R."/>
            <person name="Penmetsa R.V."/>
            <person name="Wu W."/>
            <person name="Upadhyaya H.D."/>
            <person name="Yang S.P."/>
            <person name="Shah T."/>
            <person name="Saxena K.B."/>
            <person name="Michael T."/>
            <person name="McCombie W.R."/>
            <person name="Yang B."/>
            <person name="Zhang G."/>
            <person name="Yang H."/>
            <person name="Wang J."/>
            <person name="Spillane C."/>
            <person name="Cook D.R."/>
            <person name="May G.D."/>
            <person name="Xu X."/>
            <person name="Jackson S.A."/>
        </authorList>
    </citation>
    <scope>NUCLEOTIDE SEQUENCE [LARGE SCALE GENOMIC DNA]</scope>
</reference>
<dbReference type="AlphaFoldDB" id="A0A151RZQ6"/>
<dbReference type="OMA" id="NNIREDP"/>
<name>A0A151RZQ6_CAJCA</name>
<evidence type="ECO:0000313" key="3">
    <source>
        <dbReference type="Proteomes" id="UP000075243"/>
    </source>
</evidence>
<dbReference type="GO" id="GO:0003964">
    <property type="term" value="F:RNA-directed DNA polymerase activity"/>
    <property type="evidence" value="ECO:0007669"/>
    <property type="project" value="UniProtKB-KW"/>
</dbReference>
<keyword evidence="3" id="KW-1185">Reference proteome</keyword>